<dbReference type="Proteomes" id="UP000322981">
    <property type="component" value="Unassembled WGS sequence"/>
</dbReference>
<dbReference type="PANTHER" id="PTHR46401:SF2">
    <property type="entry name" value="GLYCOSYLTRANSFERASE WBBK-RELATED"/>
    <property type="match status" value="1"/>
</dbReference>
<proteinExistence type="predicted"/>
<gene>
    <name evidence="4" type="ORF">F2Q65_06940</name>
</gene>
<protein>
    <submittedName>
        <fullName evidence="4">Glycosyltransferase family 4 protein</fullName>
    </submittedName>
</protein>
<sequence>MKIWLPYVHAGTGADVYTLSLAEALEQLGLSVVASPYRHQWQYFPWRLRLARIPEKTDLIVANSWNAFAFTGRGKPVIAVEHHTIVDSENASYTNILQDIFHKIFVKFFLCRSNDTVSRVVAVSQYTASTWHRSIGGEEPIVIYNGVDTDYFSPEPGHALNAKNDKFRLLFVGKPCRRKGVDLLPEIMSCLGPDFELRCVGSHALPRRLREHPRIRHLGRLSLDGLRSEYRRAQLLLAPSLLEGFGLAAAEAMSCGTPVVASNAHAFRELIRHDQTGALCMMDSVEDFVRQIKRLATDPERLDRLSLMSRARAVQNFSRRRMAYEYLRLFQNALSRPAA</sequence>
<evidence type="ECO:0000313" key="4">
    <source>
        <dbReference type="EMBL" id="KAA6186088.1"/>
    </source>
</evidence>
<organism evidence="4 5">
    <name type="scientific">Thiohalocapsa marina</name>
    <dbReference type="NCBI Taxonomy" id="424902"/>
    <lineage>
        <taxon>Bacteria</taxon>
        <taxon>Pseudomonadati</taxon>
        <taxon>Pseudomonadota</taxon>
        <taxon>Gammaproteobacteria</taxon>
        <taxon>Chromatiales</taxon>
        <taxon>Chromatiaceae</taxon>
        <taxon>Thiohalocapsa</taxon>
    </lineage>
</organism>
<dbReference type="Pfam" id="PF00534">
    <property type="entry name" value="Glycos_transf_1"/>
    <property type="match status" value="1"/>
</dbReference>
<comment type="caution">
    <text evidence="4">The sequence shown here is derived from an EMBL/GenBank/DDBJ whole genome shotgun (WGS) entry which is preliminary data.</text>
</comment>
<dbReference type="InterPro" id="IPR028098">
    <property type="entry name" value="Glyco_trans_4-like_N"/>
</dbReference>
<accession>A0A5M8FMK0</accession>
<dbReference type="GO" id="GO:0009103">
    <property type="term" value="P:lipopolysaccharide biosynthetic process"/>
    <property type="evidence" value="ECO:0007669"/>
    <property type="project" value="TreeGrafter"/>
</dbReference>
<dbReference type="GO" id="GO:0016757">
    <property type="term" value="F:glycosyltransferase activity"/>
    <property type="evidence" value="ECO:0007669"/>
    <property type="project" value="InterPro"/>
</dbReference>
<dbReference type="Pfam" id="PF13439">
    <property type="entry name" value="Glyco_transf_4"/>
    <property type="match status" value="1"/>
</dbReference>
<keyword evidence="1 4" id="KW-0808">Transferase</keyword>
<dbReference type="PANTHER" id="PTHR46401">
    <property type="entry name" value="GLYCOSYLTRANSFERASE WBBK-RELATED"/>
    <property type="match status" value="1"/>
</dbReference>
<dbReference type="InterPro" id="IPR001296">
    <property type="entry name" value="Glyco_trans_1"/>
</dbReference>
<dbReference type="OrthoDB" id="6194329at2"/>
<evidence type="ECO:0000256" key="1">
    <source>
        <dbReference type="ARBA" id="ARBA00022679"/>
    </source>
</evidence>
<dbReference type="EMBL" id="VWXX01000006">
    <property type="protein sequence ID" value="KAA6186088.1"/>
    <property type="molecule type" value="Genomic_DNA"/>
</dbReference>
<feature type="domain" description="Glycosyltransferase subfamily 4-like N-terminal" evidence="3">
    <location>
        <begin position="37"/>
        <end position="150"/>
    </location>
</feature>
<evidence type="ECO:0000313" key="5">
    <source>
        <dbReference type="Proteomes" id="UP000322981"/>
    </source>
</evidence>
<reference evidence="4 5" key="1">
    <citation type="submission" date="2019-09" db="EMBL/GenBank/DDBJ databases">
        <title>Whole-genome sequence of the purple sulfur bacterium Thiohalocapsa marina DSM 19078.</title>
        <authorList>
            <person name="Kyndt J.A."/>
            <person name="Meyer T.E."/>
        </authorList>
    </citation>
    <scope>NUCLEOTIDE SEQUENCE [LARGE SCALE GENOMIC DNA]</scope>
    <source>
        <strain evidence="4 5">DSM 19078</strain>
    </source>
</reference>
<dbReference type="AlphaFoldDB" id="A0A5M8FMK0"/>
<evidence type="ECO:0000259" key="3">
    <source>
        <dbReference type="Pfam" id="PF13439"/>
    </source>
</evidence>
<name>A0A5M8FMK0_9GAMM</name>
<dbReference type="RefSeq" id="WP_150091768.1">
    <property type="nucleotide sequence ID" value="NZ_VWXX01000006.1"/>
</dbReference>
<dbReference type="SUPFAM" id="SSF53756">
    <property type="entry name" value="UDP-Glycosyltransferase/glycogen phosphorylase"/>
    <property type="match status" value="1"/>
</dbReference>
<dbReference type="CDD" id="cd03801">
    <property type="entry name" value="GT4_PimA-like"/>
    <property type="match status" value="1"/>
</dbReference>
<evidence type="ECO:0000259" key="2">
    <source>
        <dbReference type="Pfam" id="PF00534"/>
    </source>
</evidence>
<keyword evidence="5" id="KW-1185">Reference proteome</keyword>
<feature type="domain" description="Glycosyl transferase family 1" evidence="2">
    <location>
        <begin position="161"/>
        <end position="306"/>
    </location>
</feature>
<dbReference type="Gene3D" id="3.40.50.2000">
    <property type="entry name" value="Glycogen Phosphorylase B"/>
    <property type="match status" value="2"/>
</dbReference>